<evidence type="ECO:0000313" key="2">
    <source>
        <dbReference type="Proteomes" id="UP000037035"/>
    </source>
</evidence>
<sequence length="589" mass="68316">MLYLDYIFSLVTSQSKSLVFLHLFPLHPDPIHQKLNRNNILNFRNLTRNPHLHPNWFCNPPRTVPQFSVSCTSKEDELHVEPPFYDLKNHICTFRPCNSDILPLPFLILLLLYQYNISSFIINLDFCRLNHDHVFFFGVLKDLVHCKNNSLDCLRLTCSMLQPSCHPTSTCLHIAQNFGVTKEASWEFLHVNCMQLSIFFLQYYLIHFEYSFLLELAIYKYSKYKQLVLLLLFLHHTLNQSSENFTFSLSLTNMSKCTHPQIIKPTGKCHEITPLLAGDRSSKHFNLRIHKFHRIVVYFNLFCLFIIELSQMTTNWPCFIYPYHIDPLVIRIILKFPNHILTCLYIDYSTRLDTRNHINVSLPSFSAPPPELNNLKIQQQIRLMSYLGNDAIASVLTVVLRAVSLTCHHYLWPLALIYGYKMPAVHTVALEDLKKGLGKSGSGIGSSFKEEKKRIGLQRIFEIQLPPIHPNQGFLFYSAFPMNCRAESCDSKICKGLVGYQIFIVWERLIEPVYAEWLTSKAFIQTLNVIIIEMKLLNAIKDNKSVFKMIIDSDKAEHISCMNSAFAFFFEKGNCDATSFLGVMDFLLQ</sequence>
<dbReference type="AlphaFoldDB" id="A0A0L6U9K3"/>
<proteinExistence type="predicted"/>
<organism evidence="1 2">
    <name type="scientific">Puccinia sorghi</name>
    <dbReference type="NCBI Taxonomy" id="27349"/>
    <lineage>
        <taxon>Eukaryota</taxon>
        <taxon>Fungi</taxon>
        <taxon>Dikarya</taxon>
        <taxon>Basidiomycota</taxon>
        <taxon>Pucciniomycotina</taxon>
        <taxon>Pucciniomycetes</taxon>
        <taxon>Pucciniales</taxon>
        <taxon>Pucciniaceae</taxon>
        <taxon>Puccinia</taxon>
    </lineage>
</organism>
<dbReference type="Proteomes" id="UP000037035">
    <property type="component" value="Unassembled WGS sequence"/>
</dbReference>
<comment type="caution">
    <text evidence="1">The sequence shown here is derived from an EMBL/GenBank/DDBJ whole genome shotgun (WGS) entry which is preliminary data.</text>
</comment>
<accession>A0A0L6U9K3</accession>
<evidence type="ECO:0000313" key="1">
    <source>
        <dbReference type="EMBL" id="KNZ44962.1"/>
    </source>
</evidence>
<gene>
    <name evidence="1" type="ORF">VP01_862g2</name>
</gene>
<name>A0A0L6U9K3_9BASI</name>
<reference evidence="1 2" key="1">
    <citation type="submission" date="2015-08" db="EMBL/GenBank/DDBJ databases">
        <title>Next Generation Sequencing and Analysis of the Genome of Puccinia sorghi L Schw, the Causal Agent of Maize Common Rust.</title>
        <authorList>
            <person name="Rochi L."/>
            <person name="Burguener G."/>
            <person name="Darino M."/>
            <person name="Turjanski A."/>
            <person name="Kreff E."/>
            <person name="Dieguez M.J."/>
            <person name="Sacco F."/>
        </authorList>
    </citation>
    <scope>NUCLEOTIDE SEQUENCE [LARGE SCALE GENOMIC DNA]</scope>
    <source>
        <strain evidence="1 2">RO10H11247</strain>
    </source>
</reference>
<protein>
    <submittedName>
        <fullName evidence="1">Uncharacterized protein</fullName>
    </submittedName>
</protein>
<keyword evidence="2" id="KW-1185">Reference proteome</keyword>
<dbReference type="EMBL" id="LAVV01014193">
    <property type="protein sequence ID" value="KNZ44962.1"/>
    <property type="molecule type" value="Genomic_DNA"/>
</dbReference>
<dbReference type="VEuPathDB" id="FungiDB:VP01_862g2"/>